<dbReference type="KEGG" id="cyt:cce_3527"/>
<sequence>MRNKIVNTKIMRQLWSIIEESPGKTLMGLNDSDLINQIVSKLSARQKLSSEDCGAINAYLRSRILLIREMAEYGVSH</sequence>
<dbReference type="HOGENOM" id="CLU_183003_0_0_3"/>
<protein>
    <submittedName>
        <fullName evidence="1">Uncharacterized protein</fullName>
    </submittedName>
</protein>
<accession>B1WZX6</accession>
<dbReference type="EMBL" id="CP000806">
    <property type="protein sequence ID" value="ACB52875.1"/>
    <property type="molecule type" value="Genomic_DNA"/>
</dbReference>
<proteinExistence type="predicted"/>
<organism evidence="1 2">
    <name type="scientific">Crocosphaera subtropica (strain ATCC 51142 / BH68)</name>
    <name type="common">Cyanothece sp. (strain ATCC 51142)</name>
    <dbReference type="NCBI Taxonomy" id="43989"/>
    <lineage>
        <taxon>Bacteria</taxon>
        <taxon>Bacillati</taxon>
        <taxon>Cyanobacteriota</taxon>
        <taxon>Cyanophyceae</taxon>
        <taxon>Oscillatoriophycideae</taxon>
        <taxon>Chroococcales</taxon>
        <taxon>Aphanothecaceae</taxon>
        <taxon>Crocosphaera</taxon>
        <taxon>Crocosphaera subtropica</taxon>
    </lineage>
</organism>
<evidence type="ECO:0000313" key="2">
    <source>
        <dbReference type="Proteomes" id="UP000001203"/>
    </source>
</evidence>
<name>B1WZX6_CROS5</name>
<keyword evidence="2" id="KW-1185">Reference proteome</keyword>
<evidence type="ECO:0000313" key="1">
    <source>
        <dbReference type="EMBL" id="ACB52875.1"/>
    </source>
</evidence>
<dbReference type="Proteomes" id="UP000001203">
    <property type="component" value="Chromosome circular"/>
</dbReference>
<dbReference type="eggNOG" id="ENOG50320EX">
    <property type="taxonomic scope" value="Bacteria"/>
</dbReference>
<reference evidence="1 2" key="1">
    <citation type="journal article" date="2008" name="Proc. Natl. Acad. Sci. U.S.A.">
        <title>The genome of Cyanothece 51142, a unicellular diazotrophic cyanobacterium important in the marine nitrogen cycle.</title>
        <authorList>
            <person name="Welsh E.A."/>
            <person name="Liberton M."/>
            <person name="Stoeckel J."/>
            <person name="Loh T."/>
            <person name="Elvitigala T."/>
            <person name="Wang C."/>
            <person name="Wollam A."/>
            <person name="Fulton R.S."/>
            <person name="Clifton S.W."/>
            <person name="Jacobs J.M."/>
            <person name="Aurora R."/>
            <person name="Ghosh B.K."/>
            <person name="Sherman L.A."/>
            <person name="Smith R.D."/>
            <person name="Wilson R.K."/>
            <person name="Pakrasi H.B."/>
        </authorList>
    </citation>
    <scope>NUCLEOTIDE SEQUENCE [LARGE SCALE GENOMIC DNA]</scope>
    <source>
        <strain evidence="2">ATCC 51142 / BH68</strain>
    </source>
</reference>
<dbReference type="AlphaFoldDB" id="B1WZX6"/>
<gene>
    <name evidence="1" type="ordered locus">cce_3527</name>
</gene>